<dbReference type="InterPro" id="IPR002363">
    <property type="entry name" value="Ribosomal_uL10_CS_bac"/>
</dbReference>
<dbReference type="SUPFAM" id="SSF160369">
    <property type="entry name" value="Ribosomal protein L10-like"/>
    <property type="match status" value="1"/>
</dbReference>
<dbReference type="Proteomes" id="UP000824078">
    <property type="component" value="Unassembled WGS sequence"/>
</dbReference>
<dbReference type="GO" id="GO:0015934">
    <property type="term" value="C:large ribosomal subunit"/>
    <property type="evidence" value="ECO:0007669"/>
    <property type="project" value="InterPro"/>
</dbReference>
<gene>
    <name evidence="7" type="primary">rplJ</name>
    <name evidence="8" type="ORF">IAD17_05400</name>
</gene>
<name>A0A9D1L5R0_9ACTN</name>
<keyword evidence="3 7" id="KW-0689">Ribosomal protein</keyword>
<evidence type="ECO:0000256" key="7">
    <source>
        <dbReference type="HAMAP-Rule" id="MF_00362"/>
    </source>
</evidence>
<evidence type="ECO:0000256" key="5">
    <source>
        <dbReference type="ARBA" id="ARBA00026025"/>
    </source>
</evidence>
<dbReference type="InterPro" id="IPR001790">
    <property type="entry name" value="Ribosomal_uL10"/>
</dbReference>
<keyword evidence="7" id="KW-0694">RNA-binding</keyword>
<keyword evidence="4 7" id="KW-0687">Ribonucleoprotein</keyword>
<protein>
    <recommendedName>
        <fullName evidence="6 7">Large ribosomal subunit protein uL10</fullName>
    </recommendedName>
</protein>
<dbReference type="InterPro" id="IPR043141">
    <property type="entry name" value="Ribosomal_uL10-like_sf"/>
</dbReference>
<dbReference type="PROSITE" id="PS01109">
    <property type="entry name" value="RIBOSOMAL_L10"/>
    <property type="match status" value="1"/>
</dbReference>
<dbReference type="GO" id="GO:0006412">
    <property type="term" value="P:translation"/>
    <property type="evidence" value="ECO:0007669"/>
    <property type="project" value="UniProtKB-UniRule"/>
</dbReference>
<accession>A0A9D1L5R0</accession>
<dbReference type="GO" id="GO:0003735">
    <property type="term" value="F:structural constituent of ribosome"/>
    <property type="evidence" value="ECO:0007669"/>
    <property type="project" value="InterPro"/>
</dbReference>
<evidence type="ECO:0000256" key="3">
    <source>
        <dbReference type="ARBA" id="ARBA00022980"/>
    </source>
</evidence>
<dbReference type="Gene3D" id="3.30.70.1730">
    <property type="match status" value="1"/>
</dbReference>
<organism evidence="8 9">
    <name type="scientific">Candidatus Coprovicinus avistercoris</name>
    <dbReference type="NCBI Taxonomy" id="2840754"/>
    <lineage>
        <taxon>Bacteria</taxon>
        <taxon>Bacillati</taxon>
        <taxon>Actinomycetota</taxon>
        <taxon>Coriobacteriia</taxon>
        <taxon>Coriobacteriales</taxon>
        <taxon>Coriobacteriaceae</taxon>
        <taxon>Coriobacteriaceae incertae sedis</taxon>
        <taxon>Candidatus Coprovicinus</taxon>
    </lineage>
</organism>
<evidence type="ECO:0000256" key="6">
    <source>
        <dbReference type="ARBA" id="ARBA00035202"/>
    </source>
</evidence>
<dbReference type="Pfam" id="PF00466">
    <property type="entry name" value="Ribosomal_L10"/>
    <property type="match status" value="1"/>
</dbReference>
<reference evidence="8" key="1">
    <citation type="submission" date="2020-10" db="EMBL/GenBank/DDBJ databases">
        <authorList>
            <person name="Gilroy R."/>
        </authorList>
    </citation>
    <scope>NUCLEOTIDE SEQUENCE</scope>
    <source>
        <strain evidence="8">ChiHjej12B11-29160</strain>
    </source>
</reference>
<proteinExistence type="inferred from homology"/>
<dbReference type="AlphaFoldDB" id="A0A9D1L5R0"/>
<keyword evidence="7" id="KW-0699">rRNA-binding</keyword>
<dbReference type="PANTHER" id="PTHR11560">
    <property type="entry name" value="39S RIBOSOMAL PROTEIN L10, MITOCHONDRIAL"/>
    <property type="match status" value="1"/>
</dbReference>
<dbReference type="HAMAP" id="MF_00362">
    <property type="entry name" value="Ribosomal_uL10"/>
    <property type="match status" value="1"/>
</dbReference>
<dbReference type="CDD" id="cd05797">
    <property type="entry name" value="Ribosomal_L10"/>
    <property type="match status" value="1"/>
</dbReference>
<sequence length="173" mass="18561">MPAQSNVEMLEKVSAELEANKGMFVIDYRGLSVKEAQELRRNLREASSEMKVFKNNIVKLALSKAGLPAIDDVLVGTCACVFYQNDPVDAAKVVKEASKKFNKIEFRGGIVDGAVVSAEQATAIADLPTREELIAKFVGCISNPLSGIVRVCNGPAQGLVTALHGLEDQRNAA</sequence>
<comment type="subunit">
    <text evidence="5 7">Part of the ribosomal stalk of the 50S ribosomal subunit. The N-terminus interacts with L11 and the large rRNA to form the base of the stalk. The C-terminus forms an elongated spine to which L12 dimers bind in a sequential fashion forming a multimeric L10(L12)X complex.</text>
</comment>
<evidence type="ECO:0000256" key="1">
    <source>
        <dbReference type="ARBA" id="ARBA00002633"/>
    </source>
</evidence>
<evidence type="ECO:0000256" key="2">
    <source>
        <dbReference type="ARBA" id="ARBA00008889"/>
    </source>
</evidence>
<dbReference type="EMBL" id="DVMQ01000017">
    <property type="protein sequence ID" value="HIU24337.1"/>
    <property type="molecule type" value="Genomic_DNA"/>
</dbReference>
<dbReference type="InterPro" id="IPR047865">
    <property type="entry name" value="Ribosomal_uL10_bac_type"/>
</dbReference>
<evidence type="ECO:0000313" key="8">
    <source>
        <dbReference type="EMBL" id="HIU24337.1"/>
    </source>
</evidence>
<dbReference type="GO" id="GO:0070180">
    <property type="term" value="F:large ribosomal subunit rRNA binding"/>
    <property type="evidence" value="ECO:0007669"/>
    <property type="project" value="UniProtKB-UniRule"/>
</dbReference>
<comment type="caution">
    <text evidence="8">The sequence shown here is derived from an EMBL/GenBank/DDBJ whole genome shotgun (WGS) entry which is preliminary data.</text>
</comment>
<reference evidence="8" key="2">
    <citation type="journal article" date="2021" name="PeerJ">
        <title>Extensive microbial diversity within the chicken gut microbiome revealed by metagenomics and culture.</title>
        <authorList>
            <person name="Gilroy R."/>
            <person name="Ravi A."/>
            <person name="Getino M."/>
            <person name="Pursley I."/>
            <person name="Horton D.L."/>
            <person name="Alikhan N.F."/>
            <person name="Baker D."/>
            <person name="Gharbi K."/>
            <person name="Hall N."/>
            <person name="Watson M."/>
            <person name="Adriaenssens E.M."/>
            <person name="Foster-Nyarko E."/>
            <person name="Jarju S."/>
            <person name="Secka A."/>
            <person name="Antonio M."/>
            <person name="Oren A."/>
            <person name="Chaudhuri R.R."/>
            <person name="La Ragione R."/>
            <person name="Hildebrand F."/>
            <person name="Pallen M.J."/>
        </authorList>
    </citation>
    <scope>NUCLEOTIDE SEQUENCE</scope>
    <source>
        <strain evidence="8">ChiHjej12B11-29160</strain>
    </source>
</reference>
<evidence type="ECO:0000256" key="4">
    <source>
        <dbReference type="ARBA" id="ARBA00023274"/>
    </source>
</evidence>
<dbReference type="InterPro" id="IPR022973">
    <property type="entry name" value="Ribosomal_uL10_bac"/>
</dbReference>
<dbReference type="Gene3D" id="6.10.250.290">
    <property type="match status" value="1"/>
</dbReference>
<comment type="function">
    <text evidence="1 7">Forms part of the ribosomal stalk, playing a central role in the interaction of the ribosome with GTP-bound translation factors.</text>
</comment>
<evidence type="ECO:0000313" key="9">
    <source>
        <dbReference type="Proteomes" id="UP000824078"/>
    </source>
</evidence>
<dbReference type="NCBIfam" id="NF000955">
    <property type="entry name" value="PRK00099.1-1"/>
    <property type="match status" value="1"/>
</dbReference>
<comment type="similarity">
    <text evidence="2 7">Belongs to the universal ribosomal protein uL10 family.</text>
</comment>